<evidence type="ECO:0000259" key="2">
    <source>
        <dbReference type="Pfam" id="PF19200"/>
    </source>
</evidence>
<name>A0AAU9DJ41_9LACO</name>
<evidence type="ECO:0000313" key="4">
    <source>
        <dbReference type="Proteomes" id="UP001321861"/>
    </source>
</evidence>
<feature type="domain" description="6-phospho-N-acetylmuramidase N-terminal" evidence="2">
    <location>
        <begin position="4"/>
        <end position="239"/>
    </location>
</feature>
<evidence type="ECO:0000259" key="1">
    <source>
        <dbReference type="Pfam" id="PF05913"/>
    </source>
</evidence>
<dbReference type="InterPro" id="IPR043797">
    <property type="entry name" value="MupG_N"/>
</dbReference>
<dbReference type="InterPro" id="IPR029000">
    <property type="entry name" value="Cyclophilin-like_dom_sf"/>
</dbReference>
<organism evidence="3 4">
    <name type="scientific">Xylocopilactobacillus apicola</name>
    <dbReference type="NCBI Taxonomy" id="2932184"/>
    <lineage>
        <taxon>Bacteria</taxon>
        <taxon>Bacillati</taxon>
        <taxon>Bacillota</taxon>
        <taxon>Bacilli</taxon>
        <taxon>Lactobacillales</taxon>
        <taxon>Lactobacillaceae</taxon>
        <taxon>Xylocopilactobacillus</taxon>
    </lineage>
</organism>
<dbReference type="Pfam" id="PF19200">
    <property type="entry name" value="MupG_N"/>
    <property type="match status" value="1"/>
</dbReference>
<evidence type="ECO:0000313" key="3">
    <source>
        <dbReference type="EMBL" id="BDR58486.1"/>
    </source>
</evidence>
<dbReference type="SUPFAM" id="SSF51445">
    <property type="entry name" value="(Trans)glycosidases"/>
    <property type="match status" value="1"/>
</dbReference>
<keyword evidence="4" id="KW-1185">Reference proteome</keyword>
<reference evidence="3 4" key="1">
    <citation type="journal article" date="2023" name="Microbiol. Spectr.">
        <title>Symbiosis of Carpenter Bees with Uncharacterized Lactic Acid Bacteria Showing NAD Auxotrophy.</title>
        <authorList>
            <person name="Kawasaki S."/>
            <person name="Ozawa K."/>
            <person name="Mori T."/>
            <person name="Yamamoto A."/>
            <person name="Ito M."/>
            <person name="Ohkuma M."/>
            <person name="Sakamoto M."/>
            <person name="Matsutani M."/>
        </authorList>
    </citation>
    <scope>NUCLEOTIDE SEQUENCE [LARGE SCALE GENOMIC DNA]</scope>
    <source>
        <strain evidence="3 4">XA3</strain>
    </source>
</reference>
<dbReference type="InterPro" id="IPR017853">
    <property type="entry name" value="GH"/>
</dbReference>
<dbReference type="Pfam" id="PF05913">
    <property type="entry name" value="MupG_C"/>
    <property type="match status" value="1"/>
</dbReference>
<dbReference type="Proteomes" id="UP001321861">
    <property type="component" value="Chromosome"/>
</dbReference>
<dbReference type="Gene3D" id="2.40.100.10">
    <property type="entry name" value="Cyclophilin-like"/>
    <property type="match status" value="1"/>
</dbReference>
<dbReference type="InterPro" id="IPR013785">
    <property type="entry name" value="Aldolase_TIM"/>
</dbReference>
<gene>
    <name evidence="3" type="ORF">XA3_09270</name>
</gene>
<accession>A0AAU9DJ41</accession>
<feature type="domain" description="6-phospho-N-acetylmuramidase C-terminal" evidence="1">
    <location>
        <begin position="249"/>
        <end position="361"/>
    </location>
</feature>
<dbReference type="PANTHER" id="PTHR38435">
    <property type="match status" value="1"/>
</dbReference>
<dbReference type="InterPro" id="IPR043894">
    <property type="entry name" value="MupG_C"/>
</dbReference>
<dbReference type="AlphaFoldDB" id="A0AAU9DJ41"/>
<dbReference type="EMBL" id="AP026802">
    <property type="protein sequence ID" value="BDR58486.1"/>
    <property type="molecule type" value="Genomic_DNA"/>
</dbReference>
<dbReference type="SUPFAM" id="SSF50891">
    <property type="entry name" value="Cyclophilin-like"/>
    <property type="match status" value="1"/>
</dbReference>
<protein>
    <recommendedName>
        <fullName evidence="5">DUF871 domain-containing protein</fullName>
    </recommendedName>
</protein>
<dbReference type="PANTHER" id="PTHR38435:SF1">
    <property type="entry name" value="DUF871 DOMAIN-CONTAINING PROTEIN"/>
    <property type="match status" value="1"/>
</dbReference>
<dbReference type="Gene3D" id="3.20.20.70">
    <property type="entry name" value="Aldolase class I"/>
    <property type="match status" value="1"/>
</dbReference>
<dbReference type="InterPro" id="IPR008589">
    <property type="entry name" value="MupG"/>
</dbReference>
<dbReference type="KEGG" id="xap:XA3_09270"/>
<dbReference type="RefSeq" id="WP_317636386.1">
    <property type="nucleotide sequence ID" value="NZ_AP026802.1"/>
</dbReference>
<proteinExistence type="predicted"/>
<evidence type="ECO:0008006" key="5">
    <source>
        <dbReference type="Google" id="ProtNLM"/>
    </source>
</evidence>
<sequence length="364" mass="41467">MRMLGISVYPEQSDYDSDRKYLDLAHKYGYERVFTSLLQLKDDNGEDILSKFKKVVDYANSLGMKVIVDINPALFTDLEIKYDDLKFFSDLNVWGLRLDEGFSGLEEAQMTRNPYGLKIELNMSRGTHYLDQIMDYAPNSDNLLGCHNFYPQSYTGLSENIFNEYSKGYRQFNIHSAAFVSSHVATMGPWPVSEGLPTLESDRNRPVASQVNHLLLSNQVDDVIVGNAYASEEELKSIASAFKAPEPFLQVNFGSKMNETERKIALDEIQLYRGDASAYLLRSTMSRIKYKNESIPAHDQNGKFQRGDVIIVNDDYARYKGELQIALCEFPNDGKRNVVGRLTESDLPLLDYVKPWSSFKLIEA</sequence>